<dbReference type="OrthoDB" id="538640at2759"/>
<reference evidence="3" key="1">
    <citation type="submission" date="2016-02" db="EMBL/GenBank/DDBJ databases">
        <title>Draft genome sequence of Microdochium bolleyi, a fungal endophyte of beachgrass.</title>
        <authorList>
            <consortium name="DOE Joint Genome Institute"/>
            <person name="David A.S."/>
            <person name="May G."/>
            <person name="Haridas S."/>
            <person name="Lim J."/>
            <person name="Wang M."/>
            <person name="Labutti K."/>
            <person name="Lipzen A."/>
            <person name="Barry K."/>
            <person name="Grigoriev I.V."/>
        </authorList>
    </citation>
    <scope>NUCLEOTIDE SEQUENCE [LARGE SCALE GENOMIC DNA]</scope>
    <source>
        <strain evidence="3">J235TASD1</strain>
    </source>
</reference>
<dbReference type="InterPro" id="IPR003789">
    <property type="entry name" value="Asn/Gln_tRNA_amidoTrase-B-like"/>
</dbReference>
<keyword evidence="3" id="KW-1185">Reference proteome</keyword>
<dbReference type="SUPFAM" id="SSF89095">
    <property type="entry name" value="GatB/YqeY motif"/>
    <property type="match status" value="1"/>
</dbReference>
<dbReference type="InParanoid" id="A0A136J567"/>
<protein>
    <recommendedName>
        <fullName evidence="1">Altered inheritance of mitochondria protein 41</fullName>
    </recommendedName>
</protein>
<dbReference type="PANTHER" id="PTHR28055">
    <property type="entry name" value="ALTERED INHERITANCE OF MITOCHONDRIA PROTEIN 41, MITOCHONDRIAL"/>
    <property type="match status" value="1"/>
</dbReference>
<proteinExistence type="inferred from homology"/>
<dbReference type="Pfam" id="PF09424">
    <property type="entry name" value="YqeY"/>
    <property type="match status" value="1"/>
</dbReference>
<evidence type="ECO:0000313" key="3">
    <source>
        <dbReference type="Proteomes" id="UP000070501"/>
    </source>
</evidence>
<dbReference type="AlphaFoldDB" id="A0A136J567"/>
<name>A0A136J567_9PEZI</name>
<dbReference type="PANTHER" id="PTHR28055:SF1">
    <property type="entry name" value="ALTERED INHERITANCE OF MITOCHONDRIA PROTEIN 41, MITOCHONDRIAL"/>
    <property type="match status" value="1"/>
</dbReference>
<accession>A0A136J567</accession>
<dbReference type="InterPro" id="IPR019004">
    <property type="entry name" value="YqeY/Aim41"/>
</dbReference>
<gene>
    <name evidence="1" type="primary">AIM41</name>
    <name evidence="2" type="ORF">Micbo1qcDRAFT_162473</name>
</gene>
<dbReference type="STRING" id="196109.A0A136J567"/>
<comment type="similarity">
    <text evidence="1">Belongs to the AIM41 family.</text>
</comment>
<organism evidence="2 3">
    <name type="scientific">Microdochium bolleyi</name>
    <dbReference type="NCBI Taxonomy" id="196109"/>
    <lineage>
        <taxon>Eukaryota</taxon>
        <taxon>Fungi</taxon>
        <taxon>Dikarya</taxon>
        <taxon>Ascomycota</taxon>
        <taxon>Pezizomycotina</taxon>
        <taxon>Sordariomycetes</taxon>
        <taxon>Xylariomycetidae</taxon>
        <taxon>Xylariales</taxon>
        <taxon>Microdochiaceae</taxon>
        <taxon>Microdochium</taxon>
    </lineage>
</organism>
<dbReference type="GO" id="GO:0005739">
    <property type="term" value="C:mitochondrion"/>
    <property type="evidence" value="ECO:0007669"/>
    <property type="project" value="UniProtKB-SubCell"/>
</dbReference>
<dbReference type="Gene3D" id="1.10.1510.10">
    <property type="entry name" value="Uncharacterised protein YqeY/AIM41 PF09424, N-terminal domain"/>
    <property type="match status" value="1"/>
</dbReference>
<comment type="subcellular location">
    <subcellularLocation>
        <location evidence="1">Mitochondrion</location>
    </subcellularLocation>
</comment>
<dbReference type="FunCoup" id="A0A136J567">
    <property type="interactions" value="92"/>
</dbReference>
<dbReference type="GO" id="GO:0016884">
    <property type="term" value="F:carbon-nitrogen ligase activity, with glutamine as amido-N-donor"/>
    <property type="evidence" value="ECO:0007669"/>
    <property type="project" value="UniProtKB-UniRule"/>
</dbReference>
<dbReference type="Proteomes" id="UP000070501">
    <property type="component" value="Unassembled WGS sequence"/>
</dbReference>
<sequence length="201" mass="21314">MASPASNRIASAVLRMRTPTLRQPISAFSSSIRHYSSEAPPPPLLQKLKADLKTAMRAKDAPRLTVLRSVLAATLNASKTAQPITTDAQLLALLRKTQRGNEEASAEAAQANRSDLVEKEQAQIRVLEEYVAGSGVEEVTDEQLRGIVTGVMNAMTAAGEVTGGKAKMGEVMKTLLAPGGPLEGKSVEKAQVARIVKELSA</sequence>
<evidence type="ECO:0000256" key="1">
    <source>
        <dbReference type="RuleBase" id="RU365099"/>
    </source>
</evidence>
<dbReference type="InterPro" id="IPR042184">
    <property type="entry name" value="YqeY/Aim41_N"/>
</dbReference>
<keyword evidence="1" id="KW-0496">Mitochondrion</keyword>
<dbReference type="EMBL" id="KQ964249">
    <property type="protein sequence ID" value="KXJ92274.1"/>
    <property type="molecule type" value="Genomic_DNA"/>
</dbReference>
<evidence type="ECO:0000313" key="2">
    <source>
        <dbReference type="EMBL" id="KXJ92274.1"/>
    </source>
</evidence>